<protein>
    <submittedName>
        <fullName evidence="2">Uncharacterized protein</fullName>
    </submittedName>
</protein>
<feature type="compositionally biased region" description="Basic and acidic residues" evidence="1">
    <location>
        <begin position="42"/>
        <end position="52"/>
    </location>
</feature>
<accession>A0ABR3ATR1</accession>
<dbReference type="EMBL" id="JBCLYO010000015">
    <property type="protein sequence ID" value="KAL0082541.1"/>
    <property type="molecule type" value="Genomic_DNA"/>
</dbReference>
<feature type="region of interest" description="Disordered" evidence="1">
    <location>
        <begin position="199"/>
        <end position="220"/>
    </location>
</feature>
<reference evidence="2 3" key="1">
    <citation type="submission" date="2024-04" db="EMBL/GenBank/DDBJ databases">
        <title>Symmetric and asymmetric DNA N6-adenine methylation regulates different biological responses in Mucorales.</title>
        <authorList>
            <consortium name="Lawrence Berkeley National Laboratory"/>
            <person name="Lax C."/>
            <person name="Mondo S.J."/>
            <person name="Osorio-Concepcion M."/>
            <person name="Muszewska A."/>
            <person name="Corrochano-Luque M."/>
            <person name="Gutierrez G."/>
            <person name="Riley R."/>
            <person name="Lipzen A."/>
            <person name="Guo J."/>
            <person name="Hundley H."/>
            <person name="Amirebrahimi M."/>
            <person name="Ng V."/>
            <person name="Lorenzo-Gutierrez D."/>
            <person name="Binder U."/>
            <person name="Yang J."/>
            <person name="Song Y."/>
            <person name="Canovas D."/>
            <person name="Navarro E."/>
            <person name="Freitag M."/>
            <person name="Gabaldon T."/>
            <person name="Grigoriev I.V."/>
            <person name="Corrochano L.M."/>
            <person name="Nicolas F.E."/>
            <person name="Garre V."/>
        </authorList>
    </citation>
    <scope>NUCLEOTIDE SEQUENCE [LARGE SCALE GENOMIC DNA]</scope>
    <source>
        <strain evidence="2 3">L51</strain>
    </source>
</reference>
<feature type="compositionally biased region" description="Pro residues" evidence="1">
    <location>
        <begin position="398"/>
        <end position="412"/>
    </location>
</feature>
<evidence type="ECO:0000256" key="1">
    <source>
        <dbReference type="SAM" id="MobiDB-lite"/>
    </source>
</evidence>
<proteinExistence type="predicted"/>
<feature type="region of interest" description="Disordered" evidence="1">
    <location>
        <begin position="1"/>
        <end position="61"/>
    </location>
</feature>
<comment type="caution">
    <text evidence="2">The sequence shown here is derived from an EMBL/GenBank/DDBJ whole genome shotgun (WGS) entry which is preliminary data.</text>
</comment>
<evidence type="ECO:0000313" key="2">
    <source>
        <dbReference type="EMBL" id="KAL0082541.1"/>
    </source>
</evidence>
<name>A0ABR3ATR1_PHYBL</name>
<feature type="compositionally biased region" description="Basic and acidic residues" evidence="1">
    <location>
        <begin position="211"/>
        <end position="220"/>
    </location>
</feature>
<keyword evidence="3" id="KW-1185">Reference proteome</keyword>
<dbReference type="Proteomes" id="UP001448207">
    <property type="component" value="Unassembled WGS sequence"/>
</dbReference>
<dbReference type="PANTHER" id="PTHR47369:SF1">
    <property type="entry name" value="BTB_POZ DOMAIN-CONTAINING PROTEIN"/>
    <property type="match status" value="1"/>
</dbReference>
<feature type="compositionally biased region" description="Acidic residues" evidence="1">
    <location>
        <begin position="14"/>
        <end position="32"/>
    </location>
</feature>
<sequence>MGTDSTQSTKHEGTDDEEEEDDDDDEEDEEEEVKQKQKQKQKQKETQKKENEVGSTESIEEGVHTCSGFDLLSADIEEGFEPVKDAYEEYEDKLYQEDMAMYAQIIQTSIHYMHMTFEQLESIRNDIHPFTSEPLVPPEILQDALWQQIQLRAKIEGATEWDTELGMITPEPSDKPNKPSYIIPTDDTTTYTGESALSLAMSSTPKTKRTTTSERSEKIEPTKNQYSLYPPFRFSVEFSDVGPLKHDVRVYSKTVFYAGSNWNMYIQKTKSLKRGILQLGVYLHRQSVPFGTCNHYNESTAGPSDSSTTTQTHTTQCTRRCTPDLSSFSRFADKRRIVRSWFKIFCPGRGPKHALTLFQSSPDDFTVLQSWGWKSTNLCADEAALTNPPDPNTTSAPAPAPAPAPTPAPAPEAPTTGDHANSIVPNTPPPLLSTLRSPGLMSYAGNGHEFRTFAGGIAKPFAGTQSTAAANTSGGTIRFSVVMGHV</sequence>
<feature type="region of interest" description="Disordered" evidence="1">
    <location>
        <begin position="382"/>
        <end position="431"/>
    </location>
</feature>
<evidence type="ECO:0000313" key="3">
    <source>
        <dbReference type="Proteomes" id="UP001448207"/>
    </source>
</evidence>
<dbReference type="PANTHER" id="PTHR47369">
    <property type="entry name" value="BTB/POZ DOMAIN-CONTAINING PROTEIN"/>
    <property type="match status" value="1"/>
</dbReference>
<organism evidence="2 3">
    <name type="scientific">Phycomyces blakesleeanus</name>
    <dbReference type="NCBI Taxonomy" id="4837"/>
    <lineage>
        <taxon>Eukaryota</taxon>
        <taxon>Fungi</taxon>
        <taxon>Fungi incertae sedis</taxon>
        <taxon>Mucoromycota</taxon>
        <taxon>Mucoromycotina</taxon>
        <taxon>Mucoromycetes</taxon>
        <taxon>Mucorales</taxon>
        <taxon>Phycomycetaceae</taxon>
        <taxon>Phycomyces</taxon>
    </lineage>
</organism>
<gene>
    <name evidence="2" type="ORF">J3Q64DRAFT_1751975</name>
</gene>